<dbReference type="InterPro" id="IPR004827">
    <property type="entry name" value="bZIP"/>
</dbReference>
<evidence type="ECO:0000256" key="4">
    <source>
        <dbReference type="SAM" id="Coils"/>
    </source>
</evidence>
<evidence type="ECO:0000256" key="3">
    <source>
        <dbReference type="ARBA" id="ARBA00023242"/>
    </source>
</evidence>
<dbReference type="InterPro" id="IPR013910">
    <property type="entry name" value="TF_PAP1"/>
</dbReference>
<dbReference type="STRING" id="1263082.A0A068RFJ3"/>
<dbReference type="SUPFAM" id="SSF111430">
    <property type="entry name" value="YAP1 redox domain"/>
    <property type="match status" value="1"/>
</dbReference>
<dbReference type="Gene3D" id="1.10.238.100">
    <property type="entry name" value="YAP1 redox domain. Chain B"/>
    <property type="match status" value="1"/>
</dbReference>
<dbReference type="SUPFAM" id="SSF57959">
    <property type="entry name" value="Leucine zipper domain"/>
    <property type="match status" value="1"/>
</dbReference>
<feature type="region of interest" description="Disordered" evidence="5">
    <location>
        <begin position="81"/>
        <end position="104"/>
    </location>
</feature>
<dbReference type="Gene3D" id="1.20.5.170">
    <property type="match status" value="1"/>
</dbReference>
<keyword evidence="3" id="KW-0539">Nucleus</keyword>
<evidence type="ECO:0000313" key="7">
    <source>
        <dbReference type="EMBL" id="CDH48744.1"/>
    </source>
</evidence>
<dbReference type="GO" id="GO:0090575">
    <property type="term" value="C:RNA polymerase II transcription regulator complex"/>
    <property type="evidence" value="ECO:0007669"/>
    <property type="project" value="TreeGrafter"/>
</dbReference>
<feature type="compositionally biased region" description="Basic and acidic residues" evidence="5">
    <location>
        <begin position="183"/>
        <end position="194"/>
    </location>
</feature>
<evidence type="ECO:0000259" key="6">
    <source>
        <dbReference type="PROSITE" id="PS50217"/>
    </source>
</evidence>
<dbReference type="Proteomes" id="UP000027586">
    <property type="component" value="Unassembled WGS sequence"/>
</dbReference>
<dbReference type="EMBL" id="CBTN010000002">
    <property type="protein sequence ID" value="CDH48744.1"/>
    <property type="molecule type" value="Genomic_DNA"/>
</dbReference>
<dbReference type="VEuPathDB" id="FungiDB:LCOR_00515.1"/>
<accession>A0A068RFJ3</accession>
<keyword evidence="4" id="KW-0175">Coiled coil</keyword>
<dbReference type="CDD" id="cd14688">
    <property type="entry name" value="bZIP_YAP"/>
    <property type="match status" value="1"/>
</dbReference>
<evidence type="ECO:0000256" key="1">
    <source>
        <dbReference type="ARBA" id="ARBA00004123"/>
    </source>
</evidence>
<dbReference type="PROSITE" id="PS00036">
    <property type="entry name" value="BZIP_BASIC"/>
    <property type="match status" value="1"/>
</dbReference>
<proteinExistence type="predicted"/>
<dbReference type="PANTHER" id="PTHR40621:SF6">
    <property type="entry name" value="AP-1-LIKE TRANSCRIPTION FACTOR YAP1-RELATED"/>
    <property type="match status" value="1"/>
</dbReference>
<dbReference type="PROSITE" id="PS50217">
    <property type="entry name" value="BZIP"/>
    <property type="match status" value="1"/>
</dbReference>
<dbReference type="GO" id="GO:0033554">
    <property type="term" value="P:cellular response to stress"/>
    <property type="evidence" value="ECO:0007669"/>
    <property type="project" value="UniProtKB-ARBA"/>
</dbReference>
<keyword evidence="8" id="KW-1185">Reference proteome</keyword>
<dbReference type="InterPro" id="IPR046347">
    <property type="entry name" value="bZIP_sf"/>
</dbReference>
<feature type="coiled-coil region" evidence="4">
    <location>
        <begin position="105"/>
        <end position="164"/>
    </location>
</feature>
<feature type="region of interest" description="Disordered" evidence="5">
    <location>
        <begin position="180"/>
        <end position="205"/>
    </location>
</feature>
<dbReference type="AlphaFoldDB" id="A0A068RFJ3"/>
<gene>
    <name evidence="7" type="ORF">LCOR_00515.1</name>
</gene>
<feature type="compositionally biased region" description="Polar residues" evidence="5">
    <location>
        <begin position="1"/>
        <end position="11"/>
    </location>
</feature>
<reference evidence="7" key="1">
    <citation type="submission" date="2013-08" db="EMBL/GenBank/DDBJ databases">
        <title>Gene expansion shapes genome architecture in the human pathogen Lichtheimia corymbifera: an evolutionary genomics analysis in the ancient terrestrial Mucorales (Mucoromycotina).</title>
        <authorList>
            <person name="Schwartze V.U."/>
            <person name="Winter S."/>
            <person name="Shelest E."/>
            <person name="Marcet-Houben M."/>
            <person name="Horn F."/>
            <person name="Wehner S."/>
            <person name="Hoffmann K."/>
            <person name="Riege K."/>
            <person name="Sammeth M."/>
            <person name="Nowrousian M."/>
            <person name="Valiante V."/>
            <person name="Linde J."/>
            <person name="Jacobsen I.D."/>
            <person name="Marz M."/>
            <person name="Brakhage A.A."/>
            <person name="Gabaldon T."/>
            <person name="Bocker S."/>
            <person name="Voigt K."/>
        </authorList>
    </citation>
    <scope>NUCLEOTIDE SEQUENCE [LARGE SCALE GENOMIC DNA]</scope>
    <source>
        <strain evidence="7">FSU 9682</strain>
    </source>
</reference>
<dbReference type="GO" id="GO:0001228">
    <property type="term" value="F:DNA-binding transcription activator activity, RNA polymerase II-specific"/>
    <property type="evidence" value="ECO:0007669"/>
    <property type="project" value="TreeGrafter"/>
</dbReference>
<feature type="domain" description="BZIP" evidence="6">
    <location>
        <begin position="87"/>
        <end position="143"/>
    </location>
</feature>
<protein>
    <recommendedName>
        <fullName evidence="6">BZIP domain-containing protein</fullName>
    </recommendedName>
</protein>
<dbReference type="OrthoDB" id="2593073at2759"/>
<evidence type="ECO:0000256" key="2">
    <source>
        <dbReference type="ARBA" id="ARBA00004496"/>
    </source>
</evidence>
<organism evidence="7 8">
    <name type="scientific">Lichtheimia corymbifera JMRC:FSU:9682</name>
    <dbReference type="NCBI Taxonomy" id="1263082"/>
    <lineage>
        <taxon>Eukaryota</taxon>
        <taxon>Fungi</taxon>
        <taxon>Fungi incertae sedis</taxon>
        <taxon>Mucoromycota</taxon>
        <taxon>Mucoromycotina</taxon>
        <taxon>Mucoromycetes</taxon>
        <taxon>Mucorales</taxon>
        <taxon>Lichtheimiaceae</taxon>
        <taxon>Lichtheimia</taxon>
    </lineage>
</organism>
<dbReference type="GO" id="GO:0005737">
    <property type="term" value="C:cytoplasm"/>
    <property type="evidence" value="ECO:0007669"/>
    <property type="project" value="UniProtKB-SubCell"/>
</dbReference>
<feature type="region of interest" description="Disordered" evidence="5">
    <location>
        <begin position="1"/>
        <end position="43"/>
    </location>
</feature>
<evidence type="ECO:0000256" key="5">
    <source>
        <dbReference type="SAM" id="MobiDB-lite"/>
    </source>
</evidence>
<dbReference type="InterPro" id="IPR023167">
    <property type="entry name" value="Yap1_redox_dom_sf"/>
</dbReference>
<dbReference type="InterPro" id="IPR050936">
    <property type="entry name" value="AP-1-like"/>
</dbReference>
<comment type="caution">
    <text evidence="7">The sequence shown here is derived from an EMBL/GenBank/DDBJ whole genome shotgun (WGS) entry which is preliminary data.</text>
</comment>
<sequence length="362" mass="40802">MSTTKNRQQWPNFRPIAPSLPQSTGVIGQSPLKPGIDDPEKRKWDDLVSPSMANLQIREGSIGGDSDSVFNNAVRFGVGENTHNLTAEQKQRRKEQNRAAQRAFRERKERYVKELETKIKFMEETHTTSMQAVQHENTELRDVIKRMESELLALKAAASTFNDKLDHLRAQGIDVPTFTIPDISHDPINDKNGDDGSGDDQQPAAKRIMRVPSSAVACIRDKDGVSFCERLKEEVCSSAYNQLLSEQLFDPSGSLNDTVTQHPVPIVTGLDNKGSMLEHDFDRFMTIMSEGVVIDPATYSTKLVPCNEVWQRLSEHPQFDNFDLDLLCNELKKRAKCSHDGPVLEEHELDQVLGLMETSLER</sequence>
<dbReference type="PANTHER" id="PTHR40621">
    <property type="entry name" value="TRANSCRIPTION FACTOR KAPC-RELATED"/>
    <property type="match status" value="1"/>
</dbReference>
<dbReference type="GO" id="GO:0000976">
    <property type="term" value="F:transcription cis-regulatory region binding"/>
    <property type="evidence" value="ECO:0007669"/>
    <property type="project" value="InterPro"/>
</dbReference>
<dbReference type="SMART" id="SM00338">
    <property type="entry name" value="BRLZ"/>
    <property type="match status" value="1"/>
</dbReference>
<dbReference type="Pfam" id="PF08601">
    <property type="entry name" value="PAP1"/>
    <property type="match status" value="1"/>
</dbReference>
<dbReference type="Pfam" id="PF00170">
    <property type="entry name" value="bZIP_1"/>
    <property type="match status" value="1"/>
</dbReference>
<comment type="subcellular location">
    <subcellularLocation>
        <location evidence="2">Cytoplasm</location>
    </subcellularLocation>
    <subcellularLocation>
        <location evidence="1">Nucleus</location>
    </subcellularLocation>
</comment>
<evidence type="ECO:0000313" key="8">
    <source>
        <dbReference type="Proteomes" id="UP000027586"/>
    </source>
</evidence>
<name>A0A068RFJ3_9FUNG</name>